<keyword evidence="11" id="KW-0378">Hydrolase</keyword>
<feature type="transmembrane region" description="Helical" evidence="8">
    <location>
        <begin position="372"/>
        <end position="400"/>
    </location>
</feature>
<evidence type="ECO:0000313" key="12">
    <source>
        <dbReference type="Proteomes" id="UP001321760"/>
    </source>
</evidence>
<evidence type="ECO:0000259" key="10">
    <source>
        <dbReference type="PROSITE" id="PS50929"/>
    </source>
</evidence>
<dbReference type="GO" id="GO:0140359">
    <property type="term" value="F:ABC-type transporter activity"/>
    <property type="evidence" value="ECO:0007669"/>
    <property type="project" value="InterPro"/>
</dbReference>
<dbReference type="GO" id="GO:0005524">
    <property type="term" value="F:ATP binding"/>
    <property type="evidence" value="ECO:0007669"/>
    <property type="project" value="UniProtKB-KW"/>
</dbReference>
<dbReference type="FunFam" id="3.40.50.300:FF:000630">
    <property type="entry name" value="ATP-binding cassette (ABC) transporter, putative"/>
    <property type="match status" value="1"/>
</dbReference>
<dbReference type="EMBL" id="MU865922">
    <property type="protein sequence ID" value="KAK4452861.1"/>
    <property type="molecule type" value="Genomic_DNA"/>
</dbReference>
<dbReference type="InterPro" id="IPR003439">
    <property type="entry name" value="ABC_transporter-like_ATP-bd"/>
</dbReference>
<keyword evidence="6 8" id="KW-1133">Transmembrane helix</keyword>
<evidence type="ECO:0000256" key="5">
    <source>
        <dbReference type="ARBA" id="ARBA00022840"/>
    </source>
</evidence>
<dbReference type="InterPro" id="IPR044726">
    <property type="entry name" value="ABCC_6TM_D2"/>
</dbReference>
<keyword evidence="5" id="KW-0067">ATP-binding</keyword>
<keyword evidence="4" id="KW-0547">Nucleotide-binding</keyword>
<keyword evidence="12" id="KW-1185">Reference proteome</keyword>
<reference evidence="11" key="1">
    <citation type="journal article" date="2023" name="Mol. Phylogenet. Evol.">
        <title>Genome-scale phylogeny and comparative genomics of the fungal order Sordariales.</title>
        <authorList>
            <person name="Hensen N."/>
            <person name="Bonometti L."/>
            <person name="Westerberg I."/>
            <person name="Brannstrom I.O."/>
            <person name="Guillou S."/>
            <person name="Cros-Aarteil S."/>
            <person name="Calhoun S."/>
            <person name="Haridas S."/>
            <person name="Kuo A."/>
            <person name="Mondo S."/>
            <person name="Pangilinan J."/>
            <person name="Riley R."/>
            <person name="LaButti K."/>
            <person name="Andreopoulos B."/>
            <person name="Lipzen A."/>
            <person name="Chen C."/>
            <person name="Yan M."/>
            <person name="Daum C."/>
            <person name="Ng V."/>
            <person name="Clum A."/>
            <person name="Steindorff A."/>
            <person name="Ohm R.A."/>
            <person name="Martin F."/>
            <person name="Silar P."/>
            <person name="Natvig D.O."/>
            <person name="Lalanne C."/>
            <person name="Gautier V."/>
            <person name="Ament-Velasquez S.L."/>
            <person name="Kruys A."/>
            <person name="Hutchinson M.I."/>
            <person name="Powell A.J."/>
            <person name="Barry K."/>
            <person name="Miller A.N."/>
            <person name="Grigoriev I.V."/>
            <person name="Debuchy R."/>
            <person name="Gladieux P."/>
            <person name="Hiltunen Thoren M."/>
            <person name="Johannesson H."/>
        </authorList>
    </citation>
    <scope>NUCLEOTIDE SEQUENCE</scope>
    <source>
        <strain evidence="11">PSN243</strain>
    </source>
</reference>
<keyword evidence="2" id="KW-0813">Transport</keyword>
<keyword evidence="3 8" id="KW-0812">Transmembrane</keyword>
<comment type="caution">
    <text evidence="11">The sequence shown here is derived from an EMBL/GenBank/DDBJ whole genome shotgun (WGS) entry which is preliminary data.</text>
</comment>
<dbReference type="InterPro" id="IPR050173">
    <property type="entry name" value="ABC_transporter_C-like"/>
</dbReference>
<proteinExistence type="predicted"/>
<dbReference type="SMART" id="SM00382">
    <property type="entry name" value="AAA"/>
    <property type="match status" value="1"/>
</dbReference>
<feature type="domain" description="ABC transporter" evidence="9">
    <location>
        <begin position="474"/>
        <end position="705"/>
    </location>
</feature>
<protein>
    <submittedName>
        <fullName evidence="11">P-loop containing nucleoside triphosphate hydrolase protein</fullName>
    </submittedName>
</protein>
<feature type="transmembrane region" description="Helical" evidence="8">
    <location>
        <begin position="164"/>
        <end position="185"/>
    </location>
</feature>
<feature type="transmembrane region" description="Helical" evidence="8">
    <location>
        <begin position="200"/>
        <end position="220"/>
    </location>
</feature>
<feature type="domain" description="ABC transmembrane type-1" evidence="10">
    <location>
        <begin position="165"/>
        <end position="439"/>
    </location>
</feature>
<dbReference type="SUPFAM" id="SSF52540">
    <property type="entry name" value="P-loop containing nucleoside triphosphate hydrolases"/>
    <property type="match status" value="2"/>
</dbReference>
<evidence type="ECO:0000256" key="7">
    <source>
        <dbReference type="ARBA" id="ARBA00023136"/>
    </source>
</evidence>
<dbReference type="PANTHER" id="PTHR24223">
    <property type="entry name" value="ATP-BINDING CASSETTE SUB-FAMILY C"/>
    <property type="match status" value="1"/>
</dbReference>
<evidence type="ECO:0000256" key="4">
    <source>
        <dbReference type="ARBA" id="ARBA00022741"/>
    </source>
</evidence>
<dbReference type="Proteomes" id="UP001321760">
    <property type="component" value="Unassembled WGS sequence"/>
</dbReference>
<dbReference type="FunFam" id="1.20.1560.10:FF:000066">
    <property type="entry name" value="ABC multidrug transporter (Eurofung)"/>
    <property type="match status" value="1"/>
</dbReference>
<dbReference type="SUPFAM" id="SSF90123">
    <property type="entry name" value="ABC transporter transmembrane region"/>
    <property type="match status" value="1"/>
</dbReference>
<dbReference type="InterPro" id="IPR036640">
    <property type="entry name" value="ABC1_TM_sf"/>
</dbReference>
<evidence type="ECO:0000256" key="2">
    <source>
        <dbReference type="ARBA" id="ARBA00022448"/>
    </source>
</evidence>
<evidence type="ECO:0000259" key="9">
    <source>
        <dbReference type="PROSITE" id="PS50893"/>
    </source>
</evidence>
<dbReference type="PANTHER" id="PTHR24223:SF404">
    <property type="entry name" value="ABC MULTIDRUG TRANSPORTER (EUROFUNG)-RELATED"/>
    <property type="match status" value="1"/>
</dbReference>
<dbReference type="PROSITE" id="PS50929">
    <property type="entry name" value="ABC_TM1F"/>
    <property type="match status" value="1"/>
</dbReference>
<evidence type="ECO:0000256" key="1">
    <source>
        <dbReference type="ARBA" id="ARBA00004141"/>
    </source>
</evidence>
<evidence type="ECO:0000256" key="8">
    <source>
        <dbReference type="SAM" id="Phobius"/>
    </source>
</evidence>
<dbReference type="InterPro" id="IPR011527">
    <property type="entry name" value="ABC1_TM_dom"/>
</dbReference>
<keyword evidence="7 8" id="KW-0472">Membrane</keyword>
<dbReference type="Pfam" id="PF00005">
    <property type="entry name" value="ABC_tran"/>
    <property type="match status" value="1"/>
</dbReference>
<dbReference type="GO" id="GO:0016887">
    <property type="term" value="F:ATP hydrolysis activity"/>
    <property type="evidence" value="ECO:0007669"/>
    <property type="project" value="InterPro"/>
</dbReference>
<dbReference type="PROSITE" id="PS50893">
    <property type="entry name" value="ABC_TRANSPORTER_2"/>
    <property type="match status" value="1"/>
</dbReference>
<evidence type="ECO:0000256" key="6">
    <source>
        <dbReference type="ARBA" id="ARBA00022989"/>
    </source>
</evidence>
<accession>A0AAV9GWT2</accession>
<gene>
    <name evidence="11" type="ORF">QBC34DRAFT_446689</name>
</gene>
<dbReference type="Pfam" id="PF00664">
    <property type="entry name" value="ABC_membrane"/>
    <property type="match status" value="1"/>
</dbReference>
<dbReference type="InterPro" id="IPR027417">
    <property type="entry name" value="P-loop_NTPase"/>
</dbReference>
<organism evidence="11 12">
    <name type="scientific">Podospora aff. communis PSN243</name>
    <dbReference type="NCBI Taxonomy" id="3040156"/>
    <lineage>
        <taxon>Eukaryota</taxon>
        <taxon>Fungi</taxon>
        <taxon>Dikarya</taxon>
        <taxon>Ascomycota</taxon>
        <taxon>Pezizomycotina</taxon>
        <taxon>Sordariomycetes</taxon>
        <taxon>Sordariomycetidae</taxon>
        <taxon>Sordariales</taxon>
        <taxon>Podosporaceae</taxon>
        <taxon>Podospora</taxon>
    </lineage>
</organism>
<dbReference type="AlphaFoldDB" id="A0AAV9GWT2"/>
<dbReference type="Gene3D" id="1.20.1560.10">
    <property type="entry name" value="ABC transporter type 1, transmembrane domain"/>
    <property type="match status" value="1"/>
</dbReference>
<dbReference type="GO" id="GO:0016020">
    <property type="term" value="C:membrane"/>
    <property type="evidence" value="ECO:0007669"/>
    <property type="project" value="UniProtKB-SubCell"/>
</dbReference>
<comment type="subcellular location">
    <subcellularLocation>
        <location evidence="1">Membrane</location>
        <topology evidence="1">Multi-pass membrane protein</topology>
    </subcellularLocation>
</comment>
<evidence type="ECO:0000256" key="3">
    <source>
        <dbReference type="ARBA" id="ARBA00022692"/>
    </source>
</evidence>
<dbReference type="InterPro" id="IPR003593">
    <property type="entry name" value="AAA+_ATPase"/>
</dbReference>
<sequence length="710" mass="77633">MEGECVDVCGSGAAEGDFGGVWALARAIYSRLSVVVLDDVLSGLDPKTVNLVMPKLFDREGRALLTINGIGRILPLMDRVIVLDSGTISDTGAYDGILQRGNRFVERAEAGLGASEGISDVESHHETSSKSAKVTPEEALDLTRRSGSWEVYEYYTRSAGLVTAFFWIFWTFAGAVFTSVMPIWIGRWTGANEQSPNQQLGFYLGVYAVIVVLANLGPFLECRIFFIHFNSAHREAANQMQGTVLFLSKTDTGTITNRFSQDMDLIDMTLPSQAIQFTTGAASCLVQLIIISVMGKYLAAAIPVLRTTLFVVQRYYLRTSRQVRLIDIEAKAPLYKHFIETAQGVATIRAFHWGAAFHRLHSEMLNYSQRPFCMLLCIQQWLSLVLDLVVGGLAVVLVAVATSTSGDLSPGAQGVALVLILEFNSLLTQTIQAWTKLETSIGAVARVRQFVQNTPSEPLALASPPSGWPADGAIHFKDISASYSPSSPPTLSSVNLAISPGEKLAICGPSGSGKTSLVMTLLRLLPLTSGQITLDDVDIFPLDPETLRSCLNVIPQDAYFVPGTVRLNIDPRGKASDEEIENAVRSVGLWERVLSVGGLNAELDGGEWSQGERQLLCLARAVSVGGKVLVLDEAGSSVDEETEAVMQDVIEREFREATVISVLHRFTFIERFDRVAVMRQGKLVECDSPRVLMESESVFRGMYRAHHERR</sequence>
<dbReference type="CDD" id="cd18580">
    <property type="entry name" value="ABC_6TM_ABCC_D2"/>
    <property type="match status" value="1"/>
</dbReference>
<dbReference type="Gene3D" id="3.40.50.300">
    <property type="entry name" value="P-loop containing nucleotide triphosphate hydrolases"/>
    <property type="match status" value="2"/>
</dbReference>
<name>A0AAV9GWT2_9PEZI</name>
<evidence type="ECO:0000313" key="11">
    <source>
        <dbReference type="EMBL" id="KAK4452861.1"/>
    </source>
</evidence>
<reference evidence="11" key="2">
    <citation type="submission" date="2023-05" db="EMBL/GenBank/DDBJ databases">
        <authorList>
            <consortium name="Lawrence Berkeley National Laboratory"/>
            <person name="Steindorff A."/>
            <person name="Hensen N."/>
            <person name="Bonometti L."/>
            <person name="Westerberg I."/>
            <person name="Brannstrom I.O."/>
            <person name="Guillou S."/>
            <person name="Cros-Aarteil S."/>
            <person name="Calhoun S."/>
            <person name="Haridas S."/>
            <person name="Kuo A."/>
            <person name="Mondo S."/>
            <person name="Pangilinan J."/>
            <person name="Riley R."/>
            <person name="Labutti K."/>
            <person name="Andreopoulos B."/>
            <person name="Lipzen A."/>
            <person name="Chen C."/>
            <person name="Yanf M."/>
            <person name="Daum C."/>
            <person name="Ng V."/>
            <person name="Clum A."/>
            <person name="Ohm R."/>
            <person name="Martin F."/>
            <person name="Silar P."/>
            <person name="Natvig D."/>
            <person name="Lalanne C."/>
            <person name="Gautier V."/>
            <person name="Ament-Velasquez S.L."/>
            <person name="Kruys A."/>
            <person name="Hutchinson M.I."/>
            <person name="Powell A.J."/>
            <person name="Barry K."/>
            <person name="Miller A.N."/>
            <person name="Grigoriev I.V."/>
            <person name="Debuchy R."/>
            <person name="Gladieux P."/>
            <person name="Thoren M.H."/>
            <person name="Johannesson H."/>
        </authorList>
    </citation>
    <scope>NUCLEOTIDE SEQUENCE</scope>
    <source>
        <strain evidence="11">PSN243</strain>
    </source>
</reference>